<name>A0A2P2P3X7_RHIMU</name>
<proteinExistence type="predicted"/>
<dbReference type="EMBL" id="GGEC01068847">
    <property type="protein sequence ID" value="MBX49331.1"/>
    <property type="molecule type" value="Transcribed_RNA"/>
</dbReference>
<evidence type="ECO:0000313" key="1">
    <source>
        <dbReference type="EMBL" id="MBX49331.1"/>
    </source>
</evidence>
<protein>
    <submittedName>
        <fullName evidence="1">Uncharacterized protein</fullName>
    </submittedName>
</protein>
<sequence length="34" mass="4012">MLYGSEHWVVKKHVQKCAAQMKILKWICGHSKKD</sequence>
<organism evidence="1">
    <name type="scientific">Rhizophora mucronata</name>
    <name type="common">Asiatic mangrove</name>
    <dbReference type="NCBI Taxonomy" id="61149"/>
    <lineage>
        <taxon>Eukaryota</taxon>
        <taxon>Viridiplantae</taxon>
        <taxon>Streptophyta</taxon>
        <taxon>Embryophyta</taxon>
        <taxon>Tracheophyta</taxon>
        <taxon>Spermatophyta</taxon>
        <taxon>Magnoliopsida</taxon>
        <taxon>eudicotyledons</taxon>
        <taxon>Gunneridae</taxon>
        <taxon>Pentapetalae</taxon>
        <taxon>rosids</taxon>
        <taxon>fabids</taxon>
        <taxon>Malpighiales</taxon>
        <taxon>Rhizophoraceae</taxon>
        <taxon>Rhizophora</taxon>
    </lineage>
</organism>
<reference evidence="1" key="1">
    <citation type="submission" date="2018-02" db="EMBL/GenBank/DDBJ databases">
        <title>Rhizophora mucronata_Transcriptome.</title>
        <authorList>
            <person name="Meera S.P."/>
            <person name="Sreeshan A."/>
            <person name="Augustine A."/>
        </authorList>
    </citation>
    <scope>NUCLEOTIDE SEQUENCE</scope>
    <source>
        <tissue evidence="1">Leaf</tissue>
    </source>
</reference>
<dbReference type="AlphaFoldDB" id="A0A2P2P3X7"/>
<accession>A0A2P2P3X7</accession>